<evidence type="ECO:0000256" key="3">
    <source>
        <dbReference type="ARBA" id="ARBA00023163"/>
    </source>
</evidence>
<proteinExistence type="predicted"/>
<feature type="region of interest" description="Disordered" evidence="4">
    <location>
        <begin position="268"/>
        <end position="298"/>
    </location>
</feature>
<dbReference type="InterPro" id="IPR020449">
    <property type="entry name" value="Tscrpt_reg_AraC-type_HTH"/>
</dbReference>
<evidence type="ECO:0000259" key="5">
    <source>
        <dbReference type="PROSITE" id="PS01124"/>
    </source>
</evidence>
<organism evidence="6 7">
    <name type="scientific">Methylocystis iwaonis</name>
    <dbReference type="NCBI Taxonomy" id="2885079"/>
    <lineage>
        <taxon>Bacteria</taxon>
        <taxon>Pseudomonadati</taxon>
        <taxon>Pseudomonadota</taxon>
        <taxon>Alphaproteobacteria</taxon>
        <taxon>Hyphomicrobiales</taxon>
        <taxon>Methylocystaceae</taxon>
        <taxon>Methylocystis</taxon>
    </lineage>
</organism>
<dbReference type="InterPro" id="IPR018062">
    <property type="entry name" value="HTH_AraC-typ_CS"/>
</dbReference>
<dbReference type="PRINTS" id="PR00032">
    <property type="entry name" value="HTHARAC"/>
</dbReference>
<dbReference type="InterPro" id="IPR018060">
    <property type="entry name" value="HTH_AraC"/>
</dbReference>
<dbReference type="EMBL" id="AP027142">
    <property type="protein sequence ID" value="BDV33506.1"/>
    <property type="molecule type" value="Genomic_DNA"/>
</dbReference>
<keyword evidence="3" id="KW-0804">Transcription</keyword>
<dbReference type="PROSITE" id="PS00041">
    <property type="entry name" value="HTH_ARAC_FAMILY_1"/>
    <property type="match status" value="1"/>
</dbReference>
<evidence type="ECO:0000313" key="7">
    <source>
        <dbReference type="Proteomes" id="UP001317629"/>
    </source>
</evidence>
<keyword evidence="7" id="KW-1185">Reference proteome</keyword>
<dbReference type="Proteomes" id="UP001317629">
    <property type="component" value="Chromosome"/>
</dbReference>
<evidence type="ECO:0000256" key="2">
    <source>
        <dbReference type="ARBA" id="ARBA00023125"/>
    </source>
</evidence>
<accession>A0ABM8E6J2</accession>
<dbReference type="Gene3D" id="1.10.10.60">
    <property type="entry name" value="Homeodomain-like"/>
    <property type="match status" value="1"/>
</dbReference>
<evidence type="ECO:0000313" key="6">
    <source>
        <dbReference type="EMBL" id="BDV33506.1"/>
    </source>
</evidence>
<dbReference type="PROSITE" id="PS01124">
    <property type="entry name" value="HTH_ARAC_FAMILY_2"/>
    <property type="match status" value="1"/>
</dbReference>
<gene>
    <name evidence="6" type="ORF">SS37A_10350</name>
</gene>
<evidence type="ECO:0000256" key="1">
    <source>
        <dbReference type="ARBA" id="ARBA00023015"/>
    </source>
</evidence>
<protein>
    <recommendedName>
        <fullName evidence="5">HTH araC/xylS-type domain-containing protein</fullName>
    </recommendedName>
</protein>
<keyword evidence="2" id="KW-0238">DNA-binding</keyword>
<reference evidence="6 7" key="1">
    <citation type="journal article" date="2023" name="Int. J. Syst. Evol. Microbiol.">
        <title>Methylocystis iwaonis sp. nov., a type II methane-oxidizing bacterium from surface soil of a rice paddy field in Japan, and emended description of the genus Methylocystis (ex Whittenbury et al. 1970) Bowman et al. 1993.</title>
        <authorList>
            <person name="Kaise H."/>
            <person name="Sawadogo J.B."/>
            <person name="Alam M.S."/>
            <person name="Ueno C."/>
            <person name="Dianou D."/>
            <person name="Shinjo R."/>
            <person name="Asakawa S."/>
        </authorList>
    </citation>
    <scope>NUCLEOTIDE SEQUENCE [LARGE SCALE GENOMIC DNA]</scope>
    <source>
        <strain evidence="6 7">SS37A-Re</strain>
    </source>
</reference>
<name>A0ABM8E6J2_9HYPH</name>
<sequence length="298" mass="33577">MNYFSKATNGDFFIARGEAELCDSLPPSSAKNRIWYVSALHPEAKLVHLSTDLSRIVSAERSRLAGTRTSCLYRVIGVEDKNKSRQHAYHKKYDPAASDNEIACLLRLLDSVTDGILDTCVKNEEIDEKTSRLIDSTLKLFVIDSVSYLLNACEDRTAPPGLTGLPAKHMSNILREIQRNYTDPQLSPRRVARNLSITVRYVHALLKQSGKSFSERLQELRLTAALRMLNSSCFDTSRIGDIAYQVGFSDQSHFNRCFKKRFGASPREIRRQGRAKHGRYTPLAPHGAVVEPEDYPSD</sequence>
<dbReference type="SUPFAM" id="SSF46689">
    <property type="entry name" value="Homeodomain-like"/>
    <property type="match status" value="1"/>
</dbReference>
<feature type="domain" description="HTH araC/xylS-type" evidence="5">
    <location>
        <begin position="171"/>
        <end position="272"/>
    </location>
</feature>
<keyword evidence="1" id="KW-0805">Transcription regulation</keyword>
<evidence type="ECO:0000256" key="4">
    <source>
        <dbReference type="SAM" id="MobiDB-lite"/>
    </source>
</evidence>
<dbReference type="SMART" id="SM00342">
    <property type="entry name" value="HTH_ARAC"/>
    <property type="match status" value="1"/>
</dbReference>
<dbReference type="PANTHER" id="PTHR43280">
    <property type="entry name" value="ARAC-FAMILY TRANSCRIPTIONAL REGULATOR"/>
    <property type="match status" value="1"/>
</dbReference>
<dbReference type="Pfam" id="PF12833">
    <property type="entry name" value="HTH_18"/>
    <property type="match status" value="1"/>
</dbReference>
<dbReference type="PANTHER" id="PTHR43280:SF31">
    <property type="entry name" value="TRANSCRIPTIONAL REGULATORY PROTEIN"/>
    <property type="match status" value="1"/>
</dbReference>
<dbReference type="InterPro" id="IPR009057">
    <property type="entry name" value="Homeodomain-like_sf"/>
</dbReference>